<dbReference type="OrthoDB" id="9801907at2"/>
<dbReference type="RefSeq" id="WP_090091680.1">
    <property type="nucleotide sequence ID" value="NZ_FOMG01000016.1"/>
</dbReference>
<reference evidence="1 2" key="1">
    <citation type="submission" date="2016-10" db="EMBL/GenBank/DDBJ databases">
        <authorList>
            <person name="de Groot N.N."/>
        </authorList>
    </citation>
    <scope>NUCLEOTIDE SEQUENCE [LARGE SCALE GENOMIC DNA]</scope>
    <source>
        <strain evidence="1 2">DSM 12992</strain>
    </source>
</reference>
<sequence>MTLPEITQENVHLFIPFKVAKVTGMIIETEHNNLEDALIEIYNSKVYSDLEKEETKLWHEGATYIYESLKDEKQNKVDCK</sequence>
<organism evidence="1 2">
    <name type="scientific">Clostridium uliginosum</name>
    <dbReference type="NCBI Taxonomy" id="119641"/>
    <lineage>
        <taxon>Bacteria</taxon>
        <taxon>Bacillati</taxon>
        <taxon>Bacillota</taxon>
        <taxon>Clostridia</taxon>
        <taxon>Eubacteriales</taxon>
        <taxon>Clostridiaceae</taxon>
        <taxon>Clostridium</taxon>
    </lineage>
</organism>
<dbReference type="Proteomes" id="UP000199263">
    <property type="component" value="Unassembled WGS sequence"/>
</dbReference>
<dbReference type="EMBL" id="FOMG01000016">
    <property type="protein sequence ID" value="SFC99236.1"/>
    <property type="molecule type" value="Genomic_DNA"/>
</dbReference>
<dbReference type="AlphaFoldDB" id="A0A1I1NP87"/>
<keyword evidence="2" id="KW-1185">Reference proteome</keyword>
<accession>A0A1I1NP87</accession>
<evidence type="ECO:0000313" key="1">
    <source>
        <dbReference type="EMBL" id="SFC99236.1"/>
    </source>
</evidence>
<dbReference type="STRING" id="119641.SAMN05421842_11616"/>
<gene>
    <name evidence="1" type="ORF">SAMN05421842_11616</name>
</gene>
<evidence type="ECO:0000313" key="2">
    <source>
        <dbReference type="Proteomes" id="UP000199263"/>
    </source>
</evidence>
<proteinExistence type="predicted"/>
<name>A0A1I1NP87_9CLOT</name>
<protein>
    <submittedName>
        <fullName evidence="1">Uncharacterized protein</fullName>
    </submittedName>
</protein>